<evidence type="ECO:0000313" key="10">
    <source>
        <dbReference type="Proteomes" id="UP000761574"/>
    </source>
</evidence>
<sequence>MSKNSLGLKINGKDYTLDADPNMPVLWAIRDIVGLTGTKFGCGAGLCGACTVHVDGQPQRACLTSLKQVQGKQVTTIEGLTFEPLKRAWREHNVPQCGYCQAGQLMSAAALLTQTAQPTERQIDEAMAGNLCRCGTYTRIKAAIQTASGQKVSQTDARSESEQEAQA</sequence>
<keyword evidence="1" id="KW-0001">2Fe-2S</keyword>
<dbReference type="PANTHER" id="PTHR44379">
    <property type="entry name" value="OXIDOREDUCTASE WITH IRON-SULFUR SUBUNIT"/>
    <property type="match status" value="1"/>
</dbReference>
<evidence type="ECO:0000256" key="3">
    <source>
        <dbReference type="ARBA" id="ARBA00023002"/>
    </source>
</evidence>
<dbReference type="Gene3D" id="1.10.150.120">
    <property type="entry name" value="[2Fe-2S]-binding domain"/>
    <property type="match status" value="1"/>
</dbReference>
<evidence type="ECO:0000256" key="6">
    <source>
        <dbReference type="ARBA" id="ARBA00023075"/>
    </source>
</evidence>
<protein>
    <submittedName>
        <fullName evidence="9">(2Fe-2S)-binding protein</fullName>
    </submittedName>
</protein>
<keyword evidence="6" id="KW-0830">Ubiquinone</keyword>
<feature type="domain" description="2Fe-2S ferredoxin-type" evidence="8">
    <location>
        <begin position="4"/>
        <end position="80"/>
    </location>
</feature>
<comment type="caution">
    <text evidence="9">The sequence shown here is derived from an EMBL/GenBank/DDBJ whole genome shotgun (WGS) entry which is preliminary data.</text>
</comment>
<dbReference type="Pfam" id="PF00111">
    <property type="entry name" value="Fer2"/>
    <property type="match status" value="1"/>
</dbReference>
<evidence type="ECO:0000256" key="1">
    <source>
        <dbReference type="ARBA" id="ARBA00022714"/>
    </source>
</evidence>
<dbReference type="RefSeq" id="WP_110458084.1">
    <property type="nucleotide sequence ID" value="NZ_BPFB01000004.1"/>
</dbReference>
<keyword evidence="10" id="KW-1185">Reference proteome</keyword>
<evidence type="ECO:0000259" key="8">
    <source>
        <dbReference type="PROSITE" id="PS51085"/>
    </source>
</evidence>
<dbReference type="Pfam" id="PF01799">
    <property type="entry name" value="Fer2_2"/>
    <property type="match status" value="1"/>
</dbReference>
<dbReference type="InterPro" id="IPR001041">
    <property type="entry name" value="2Fe-2S_ferredoxin-type"/>
</dbReference>
<dbReference type="PROSITE" id="PS00197">
    <property type="entry name" value="2FE2S_FER_1"/>
    <property type="match status" value="1"/>
</dbReference>
<dbReference type="SUPFAM" id="SSF47741">
    <property type="entry name" value="CO dehydrogenase ISP C-domain like"/>
    <property type="match status" value="1"/>
</dbReference>
<reference evidence="9 10" key="1">
    <citation type="submission" date="2021-05" db="EMBL/GenBank/DDBJ databases">
        <title>Molecular characterization for Shewanella algae harboring chromosomal blaOXA-55-like strains isolated from clinical and environment sample.</title>
        <authorList>
            <person name="Ohama Y."/>
            <person name="Aoki K."/>
            <person name="Harada S."/>
            <person name="Moriya K."/>
            <person name="Ishii Y."/>
            <person name="Tateda K."/>
        </authorList>
    </citation>
    <scope>NUCLEOTIDE SEQUENCE [LARGE SCALE GENOMIC DNA]</scope>
    <source>
        <strain evidence="9 10">LMG 23746</strain>
    </source>
</reference>
<evidence type="ECO:0000256" key="2">
    <source>
        <dbReference type="ARBA" id="ARBA00022723"/>
    </source>
</evidence>
<dbReference type="InterPro" id="IPR036010">
    <property type="entry name" value="2Fe-2S_ferredoxin-like_sf"/>
</dbReference>
<dbReference type="InterPro" id="IPR012675">
    <property type="entry name" value="Beta-grasp_dom_sf"/>
</dbReference>
<dbReference type="InterPro" id="IPR006058">
    <property type="entry name" value="2Fe2S_fd_BS"/>
</dbReference>
<dbReference type="PROSITE" id="PS51085">
    <property type="entry name" value="2FE2S_FER_2"/>
    <property type="match status" value="1"/>
</dbReference>
<dbReference type="Gene3D" id="3.10.20.30">
    <property type="match status" value="1"/>
</dbReference>
<evidence type="ECO:0000256" key="4">
    <source>
        <dbReference type="ARBA" id="ARBA00023004"/>
    </source>
</evidence>
<dbReference type="InterPro" id="IPR051452">
    <property type="entry name" value="Diverse_Oxidoreductases"/>
</dbReference>
<dbReference type="InterPro" id="IPR036884">
    <property type="entry name" value="2Fe-2S-bd_dom_sf"/>
</dbReference>
<feature type="region of interest" description="Disordered" evidence="7">
    <location>
        <begin position="148"/>
        <end position="167"/>
    </location>
</feature>
<keyword evidence="2" id="KW-0479">Metal-binding</keyword>
<gene>
    <name evidence="9" type="ORF">TUM4630_04760</name>
</gene>
<dbReference type="CDD" id="cd00207">
    <property type="entry name" value="fer2"/>
    <property type="match status" value="1"/>
</dbReference>
<proteinExistence type="predicted"/>
<evidence type="ECO:0000313" key="9">
    <source>
        <dbReference type="EMBL" id="GIU42844.1"/>
    </source>
</evidence>
<dbReference type="EMBL" id="BPFB01000004">
    <property type="protein sequence ID" value="GIU42844.1"/>
    <property type="molecule type" value="Genomic_DNA"/>
</dbReference>
<keyword evidence="4" id="KW-0408">Iron</keyword>
<keyword evidence="3" id="KW-0560">Oxidoreductase</keyword>
<name>A0ABQ4P5N4_9GAMM</name>
<accession>A0ABQ4P5N4</accession>
<evidence type="ECO:0000256" key="5">
    <source>
        <dbReference type="ARBA" id="ARBA00023014"/>
    </source>
</evidence>
<dbReference type="InterPro" id="IPR002888">
    <property type="entry name" value="2Fe-2S-bd"/>
</dbReference>
<evidence type="ECO:0000256" key="7">
    <source>
        <dbReference type="SAM" id="MobiDB-lite"/>
    </source>
</evidence>
<dbReference type="PANTHER" id="PTHR44379:SF2">
    <property type="entry name" value="BLR6218 PROTEIN"/>
    <property type="match status" value="1"/>
</dbReference>
<keyword evidence="5" id="KW-0411">Iron-sulfur</keyword>
<dbReference type="SUPFAM" id="SSF54292">
    <property type="entry name" value="2Fe-2S ferredoxin-like"/>
    <property type="match status" value="1"/>
</dbReference>
<organism evidence="9 10">
    <name type="scientific">Shewanella algidipiscicola</name>
    <dbReference type="NCBI Taxonomy" id="614070"/>
    <lineage>
        <taxon>Bacteria</taxon>
        <taxon>Pseudomonadati</taxon>
        <taxon>Pseudomonadota</taxon>
        <taxon>Gammaproteobacteria</taxon>
        <taxon>Alteromonadales</taxon>
        <taxon>Shewanellaceae</taxon>
        <taxon>Shewanella</taxon>
    </lineage>
</organism>
<dbReference type="Proteomes" id="UP000761574">
    <property type="component" value="Unassembled WGS sequence"/>
</dbReference>